<dbReference type="EMBL" id="JAFBFC010000004">
    <property type="protein sequence ID" value="MBM7703747.1"/>
    <property type="molecule type" value="Genomic_DNA"/>
</dbReference>
<dbReference type="PRINTS" id="PR00368">
    <property type="entry name" value="FADPNR"/>
</dbReference>
<dbReference type="InterPro" id="IPR023753">
    <property type="entry name" value="FAD/NAD-binding_dom"/>
</dbReference>
<keyword evidence="4" id="KW-0560">Oxidoreductase</keyword>
<evidence type="ECO:0000256" key="4">
    <source>
        <dbReference type="ARBA" id="ARBA00023002"/>
    </source>
</evidence>
<evidence type="ECO:0000256" key="3">
    <source>
        <dbReference type="ARBA" id="ARBA00022630"/>
    </source>
</evidence>
<comment type="cofactor">
    <cofactor evidence="1">
        <name>FAD</name>
        <dbReference type="ChEBI" id="CHEBI:57692"/>
    </cofactor>
</comment>
<evidence type="ECO:0000259" key="5">
    <source>
        <dbReference type="Pfam" id="PF07992"/>
    </source>
</evidence>
<name>A0ABS2QXM2_9BACI</name>
<dbReference type="PANTHER" id="PTHR48105">
    <property type="entry name" value="THIOREDOXIN REDUCTASE 1-RELATED-RELATED"/>
    <property type="match status" value="1"/>
</dbReference>
<dbReference type="Proteomes" id="UP000809829">
    <property type="component" value="Unassembled WGS sequence"/>
</dbReference>
<keyword evidence="7" id="KW-1185">Reference proteome</keyword>
<gene>
    <name evidence="6" type="ORF">JOC83_002596</name>
</gene>
<dbReference type="SUPFAM" id="SSF51905">
    <property type="entry name" value="FAD/NAD(P)-binding domain"/>
    <property type="match status" value="1"/>
</dbReference>
<evidence type="ECO:0000313" key="6">
    <source>
        <dbReference type="EMBL" id="MBM7703747.1"/>
    </source>
</evidence>
<dbReference type="InterPro" id="IPR036188">
    <property type="entry name" value="FAD/NAD-bd_sf"/>
</dbReference>
<evidence type="ECO:0000313" key="7">
    <source>
        <dbReference type="Proteomes" id="UP000809829"/>
    </source>
</evidence>
<comment type="subunit">
    <text evidence="2">Homodimer.</text>
</comment>
<accession>A0ABS2QXM2</accession>
<dbReference type="InterPro" id="IPR050097">
    <property type="entry name" value="Ferredoxin-NADP_redctase_2"/>
</dbReference>
<evidence type="ECO:0000256" key="2">
    <source>
        <dbReference type="ARBA" id="ARBA00011738"/>
    </source>
</evidence>
<reference evidence="6 7" key="1">
    <citation type="submission" date="2021-01" db="EMBL/GenBank/DDBJ databases">
        <title>Genomic Encyclopedia of Type Strains, Phase IV (KMG-IV): sequencing the most valuable type-strain genomes for metagenomic binning, comparative biology and taxonomic classification.</title>
        <authorList>
            <person name="Goeker M."/>
        </authorList>
    </citation>
    <scope>NUCLEOTIDE SEQUENCE [LARGE SCALE GENOMIC DNA]</scope>
    <source>
        <strain evidence="6 7">DSM 104297</strain>
    </source>
</reference>
<dbReference type="Pfam" id="PF07992">
    <property type="entry name" value="Pyr_redox_2"/>
    <property type="match status" value="1"/>
</dbReference>
<proteinExistence type="predicted"/>
<dbReference type="PRINTS" id="PR00469">
    <property type="entry name" value="PNDRDTASEII"/>
</dbReference>
<evidence type="ECO:0000256" key="1">
    <source>
        <dbReference type="ARBA" id="ARBA00001974"/>
    </source>
</evidence>
<feature type="domain" description="FAD/NAD(P)-binding" evidence="5">
    <location>
        <begin position="6"/>
        <end position="283"/>
    </location>
</feature>
<keyword evidence="3" id="KW-0285">Flavoprotein</keyword>
<protein>
    <submittedName>
        <fullName evidence="6">Thioredoxin reductase</fullName>
    </submittedName>
</protein>
<sequence length="306" mass="34441">MNEKLFDCIVIGGGAAGLNAALVLGRSRRNTLIIDENQPRNRVTRESHGFLSRDGIKPEEFKKISLEQLKKYPNVRYDQDRVENVVKFAAAFEVTTKEGNVYRSKKVIFATGMKDQLPSIKGLREVYGTSVFPCPYCDGWERRDKKLAVFGNEEWLMHYVKMIYNWSKDLIVFTNGPAKITGSEKKELMEHGVQLVESPIVELQSTNGQLEKIVVKSGESFERTDGFILDTGETQASDIPFKLGVELNEMGGYKVSENRETTIEGLYIIGDAKNTFSGLIMAASEGYELGATINGEMVMEEWEHTK</sequence>
<comment type="caution">
    <text evidence="6">The sequence shown here is derived from an EMBL/GenBank/DDBJ whole genome shotgun (WGS) entry which is preliminary data.</text>
</comment>
<dbReference type="RefSeq" id="WP_205187696.1">
    <property type="nucleotide sequence ID" value="NZ_JAFBFC010000004.1"/>
</dbReference>
<dbReference type="Gene3D" id="3.50.50.60">
    <property type="entry name" value="FAD/NAD(P)-binding domain"/>
    <property type="match status" value="2"/>
</dbReference>
<organism evidence="6 7">
    <name type="scientific">Priestia iocasae</name>
    <dbReference type="NCBI Taxonomy" id="2291674"/>
    <lineage>
        <taxon>Bacteria</taxon>
        <taxon>Bacillati</taxon>
        <taxon>Bacillota</taxon>
        <taxon>Bacilli</taxon>
        <taxon>Bacillales</taxon>
        <taxon>Bacillaceae</taxon>
        <taxon>Priestia</taxon>
    </lineage>
</organism>